<accession>A0A075LSV3</accession>
<evidence type="ECO:0008006" key="4">
    <source>
        <dbReference type="Google" id="ProtNLM"/>
    </source>
</evidence>
<proteinExistence type="predicted"/>
<dbReference type="SUPFAM" id="SSF49464">
    <property type="entry name" value="Carboxypeptidase regulatory domain-like"/>
    <property type="match status" value="1"/>
</dbReference>
<evidence type="ECO:0000313" key="2">
    <source>
        <dbReference type="EMBL" id="AIF69042.1"/>
    </source>
</evidence>
<dbReference type="STRING" id="1343739.PAP_03110"/>
<feature type="transmembrane region" description="Helical" evidence="1">
    <location>
        <begin position="424"/>
        <end position="443"/>
    </location>
</feature>
<dbReference type="OrthoDB" id="86225at2157"/>
<dbReference type="RefSeq" id="WP_144367984.1">
    <property type="nucleotide sequence ID" value="NZ_CP006019.1"/>
</dbReference>
<reference evidence="2 3" key="2">
    <citation type="journal article" date="2015" name="Genome Announc.">
        <title>Complete Genome Sequence of Hyperthermophilic Piezophilic Archaeon Palaeococcus pacificus DY20341T, Isolated from Deep-Sea Hydrothermal Sediments.</title>
        <authorList>
            <person name="Zeng X."/>
            <person name="Jebbar M."/>
            <person name="Shao Z."/>
        </authorList>
    </citation>
    <scope>NUCLEOTIDE SEQUENCE [LARGE SCALE GENOMIC DNA]</scope>
    <source>
        <strain evidence="2 3">DY20341</strain>
    </source>
</reference>
<keyword evidence="1" id="KW-1133">Transmembrane helix</keyword>
<dbReference type="eggNOG" id="arCOG05791">
    <property type="taxonomic scope" value="Archaea"/>
</dbReference>
<protein>
    <recommendedName>
        <fullName evidence="4">CARDB domain-containing protein</fullName>
    </recommendedName>
</protein>
<organism evidence="2 3">
    <name type="scientific">Palaeococcus pacificus DY20341</name>
    <dbReference type="NCBI Taxonomy" id="1343739"/>
    <lineage>
        <taxon>Archaea</taxon>
        <taxon>Methanobacteriati</taxon>
        <taxon>Methanobacteriota</taxon>
        <taxon>Thermococci</taxon>
        <taxon>Thermococcales</taxon>
        <taxon>Thermococcaceae</taxon>
        <taxon>Palaeococcus</taxon>
    </lineage>
</organism>
<dbReference type="InterPro" id="IPR008969">
    <property type="entry name" value="CarboxyPept-like_regulatory"/>
</dbReference>
<keyword evidence="1" id="KW-0472">Membrane</keyword>
<keyword evidence="3" id="KW-1185">Reference proteome</keyword>
<dbReference type="InterPro" id="IPR013783">
    <property type="entry name" value="Ig-like_fold"/>
</dbReference>
<dbReference type="AlphaFoldDB" id="A0A075LSV3"/>
<evidence type="ECO:0000256" key="1">
    <source>
        <dbReference type="SAM" id="Phobius"/>
    </source>
</evidence>
<evidence type="ECO:0000313" key="3">
    <source>
        <dbReference type="Proteomes" id="UP000027981"/>
    </source>
</evidence>
<name>A0A075LSV3_9EURY</name>
<dbReference type="GeneID" id="24841749"/>
<dbReference type="KEGG" id="ppac:PAP_03110"/>
<dbReference type="Gene3D" id="2.60.40.10">
    <property type="entry name" value="Immunoglobulins"/>
    <property type="match status" value="1"/>
</dbReference>
<sequence length="516" mass="57435">MKSKVLSFVLFAVMLASIMLPPASGQPVIMISPEKNTFSANPGDIVDIYFNITNLGNESAKNVFITIEKLPKGATYTQEIIQELSPNQTYEGHVQIILNDVIAGTYNLNLVAKMKDSPIIVKVPLTLRVLTKVDYYLKISSQDKYVYGNDVTITCEVRSKANGILNGIVEIEVYRGSELIKTIAESTYITAYGKKSYEIVLPRPEVGRYLVIMHTKFGGISKTESKSFEVYQRELTYDAKFENGVITVQVKDEEGKGVSNIPVTINGLQFKTDNLGLVQIEARNPGTYRITFNFDGKIVETIVEVKKLFLDYKQQNETLIVYVRDSSGKGIANVSVVAEGAKGRAYGVTDESGKVEIDLNEIGFGVLKLKADSSKYLGDEKTVSVEKPTPTQTSITTTTTTTTTTISYVQNQTVPKPPKDYGNLPIILILSAILFGSTSYLAFFRPIILEEQLDKYYFIKVKAPKLRSLENFVVERNINAADVRATKGKVKIEGTRVIWEIEKLEPEEEAFLQVLL</sequence>
<gene>
    <name evidence="2" type="ORF">PAP_03110</name>
</gene>
<dbReference type="EMBL" id="CP006019">
    <property type="protein sequence ID" value="AIF69042.1"/>
    <property type="molecule type" value="Genomic_DNA"/>
</dbReference>
<dbReference type="Proteomes" id="UP000027981">
    <property type="component" value="Chromosome"/>
</dbReference>
<dbReference type="HOGENOM" id="CLU_529600_0_0_2"/>
<keyword evidence="1" id="KW-0812">Transmembrane</keyword>
<reference evidence="3" key="1">
    <citation type="submission" date="2013-06" db="EMBL/GenBank/DDBJ databases">
        <title>Complete Genome Sequence of Hyperthermophilic Palaeococcus pacificus DY20341T, Isolated from a Deep-Sea Hydrothermal Sediments.</title>
        <authorList>
            <person name="Zeng X."/>
            <person name="Shao Z."/>
        </authorList>
    </citation>
    <scope>NUCLEOTIDE SEQUENCE [LARGE SCALE GENOMIC DNA]</scope>
    <source>
        <strain evidence="3">DY20341</strain>
    </source>
</reference>